<evidence type="ECO:0000256" key="7">
    <source>
        <dbReference type="ARBA" id="ARBA00022475"/>
    </source>
</evidence>
<evidence type="ECO:0000256" key="17">
    <source>
        <dbReference type="ARBA" id="ARBA00048623"/>
    </source>
</evidence>
<comment type="subcellular location">
    <subcellularLocation>
        <location evidence="2 19">Cell membrane</location>
        <topology evidence="2 19">Multi-pass membrane protein</topology>
    </subcellularLocation>
</comment>
<evidence type="ECO:0000256" key="11">
    <source>
        <dbReference type="ARBA" id="ARBA00022842"/>
    </source>
</evidence>
<comment type="cofactor">
    <cofactor evidence="1 19">
        <name>Mg(2+)</name>
        <dbReference type="ChEBI" id="CHEBI:18420"/>
    </cofactor>
</comment>
<feature type="transmembrane region" description="Helical" evidence="19">
    <location>
        <begin position="113"/>
        <end position="134"/>
    </location>
</feature>
<evidence type="ECO:0000256" key="13">
    <source>
        <dbReference type="ARBA" id="ARBA00023136"/>
    </source>
</evidence>
<gene>
    <name evidence="19" type="primary">cobS</name>
    <name evidence="20" type="ORF">GCM10010201_30370</name>
</gene>
<dbReference type="Pfam" id="PF02654">
    <property type="entry name" value="CobS"/>
    <property type="match status" value="1"/>
</dbReference>
<evidence type="ECO:0000256" key="1">
    <source>
        <dbReference type="ARBA" id="ARBA00001946"/>
    </source>
</evidence>
<keyword evidence="7 19" id="KW-1003">Cell membrane</keyword>
<dbReference type="Proteomes" id="UP001499978">
    <property type="component" value="Unassembled WGS sequence"/>
</dbReference>
<keyword evidence="12 19" id="KW-1133">Transmembrane helix</keyword>
<evidence type="ECO:0000256" key="14">
    <source>
        <dbReference type="ARBA" id="ARBA00025228"/>
    </source>
</evidence>
<evidence type="ECO:0000256" key="12">
    <source>
        <dbReference type="ARBA" id="ARBA00022989"/>
    </source>
</evidence>
<keyword evidence="10 19" id="KW-0812">Transmembrane</keyword>
<dbReference type="EC" id="2.7.8.26" evidence="5 19"/>
<feature type="transmembrane region" description="Helical" evidence="19">
    <location>
        <begin position="213"/>
        <end position="229"/>
    </location>
</feature>
<reference evidence="20 21" key="1">
    <citation type="journal article" date="2019" name="Int. J. Syst. Evol. Microbiol.">
        <title>The Global Catalogue of Microorganisms (GCM) 10K type strain sequencing project: providing services to taxonomists for standard genome sequencing and annotation.</title>
        <authorList>
            <consortium name="The Broad Institute Genomics Platform"/>
            <consortium name="The Broad Institute Genome Sequencing Center for Infectious Disease"/>
            <person name="Wu L."/>
            <person name="Ma J."/>
        </authorList>
    </citation>
    <scope>NUCLEOTIDE SEQUENCE [LARGE SCALE GENOMIC DNA]</scope>
    <source>
        <strain evidence="20 21">JCM 3367</strain>
    </source>
</reference>
<proteinExistence type="inferred from homology"/>
<comment type="function">
    <text evidence="14 19">Joins adenosylcobinamide-GDP and alpha-ribazole to generate adenosylcobalamin (Ado-cobalamin). Also synthesizes adenosylcobalamin 5'-phosphate from adenosylcobinamide-GDP and alpha-ribazole 5'-phosphate.</text>
</comment>
<name>A0ABN3NP62_9ACTN</name>
<dbReference type="PANTHER" id="PTHR34148:SF1">
    <property type="entry name" value="ADENOSYLCOBINAMIDE-GDP RIBAZOLETRANSFERASE"/>
    <property type="match status" value="1"/>
</dbReference>
<keyword evidence="13 19" id="KW-0472">Membrane</keyword>
<feature type="transmembrane region" description="Helical" evidence="19">
    <location>
        <begin position="55"/>
        <end position="76"/>
    </location>
</feature>
<evidence type="ECO:0000256" key="4">
    <source>
        <dbReference type="ARBA" id="ARBA00010561"/>
    </source>
</evidence>
<evidence type="ECO:0000313" key="20">
    <source>
        <dbReference type="EMBL" id="GAA2529126.1"/>
    </source>
</evidence>
<dbReference type="RefSeq" id="WP_344173612.1">
    <property type="nucleotide sequence ID" value="NZ_BAAARY010000016.1"/>
</dbReference>
<comment type="pathway">
    <text evidence="3 19">Cofactor biosynthesis; adenosylcobalamin biosynthesis; adenosylcobalamin from cob(II)yrinate a,c-diamide: step 7/7.</text>
</comment>
<evidence type="ECO:0000256" key="15">
    <source>
        <dbReference type="ARBA" id="ARBA00032605"/>
    </source>
</evidence>
<feature type="transmembrane region" description="Helical" evidence="19">
    <location>
        <begin position="146"/>
        <end position="168"/>
    </location>
</feature>
<evidence type="ECO:0000256" key="8">
    <source>
        <dbReference type="ARBA" id="ARBA00022573"/>
    </source>
</evidence>
<dbReference type="HAMAP" id="MF_00719">
    <property type="entry name" value="CobS"/>
    <property type="match status" value="1"/>
</dbReference>
<dbReference type="InterPro" id="IPR003805">
    <property type="entry name" value="CobS"/>
</dbReference>
<comment type="similarity">
    <text evidence="4 19">Belongs to the CobS family.</text>
</comment>
<keyword evidence="11 19" id="KW-0460">Magnesium</keyword>
<evidence type="ECO:0000256" key="2">
    <source>
        <dbReference type="ARBA" id="ARBA00004651"/>
    </source>
</evidence>
<dbReference type="PANTHER" id="PTHR34148">
    <property type="entry name" value="ADENOSYLCOBINAMIDE-GDP RIBAZOLETRANSFERASE"/>
    <property type="match status" value="1"/>
</dbReference>
<sequence>MADLADGLRLAVTTFTVVPARPATLSRSAAAVAMATGPALGAALGALIAATAGALVVGGAPPLLAGTVAVTLSALLTRGLHLDGLADSVDALGSYRRGDAALAIMKKSDVGPFGVAALVLTLLAQAACLAALAAPLAGPGADSGGWWSLVVGGAVALAAGRLSATWRCRRGTAAARPGGLGALVAGTVGPVGLALSGALVLLIAVAAVPGRPWHGPLAVLVALTATAAAQRRLTRRIGGVTGDVLGAGIELTTTLTLAGLTLAP</sequence>
<evidence type="ECO:0000256" key="10">
    <source>
        <dbReference type="ARBA" id="ARBA00022692"/>
    </source>
</evidence>
<organism evidence="20 21">
    <name type="scientific">Pilimelia columellifera subsp. columellifera</name>
    <dbReference type="NCBI Taxonomy" id="706583"/>
    <lineage>
        <taxon>Bacteria</taxon>
        <taxon>Bacillati</taxon>
        <taxon>Actinomycetota</taxon>
        <taxon>Actinomycetes</taxon>
        <taxon>Micromonosporales</taxon>
        <taxon>Micromonosporaceae</taxon>
        <taxon>Pilimelia</taxon>
    </lineage>
</organism>
<evidence type="ECO:0000256" key="16">
    <source>
        <dbReference type="ARBA" id="ARBA00032853"/>
    </source>
</evidence>
<comment type="catalytic activity">
    <reaction evidence="17 19">
        <text>alpha-ribazole + adenosylcob(III)inamide-GDP = adenosylcob(III)alamin + GMP + H(+)</text>
        <dbReference type="Rhea" id="RHEA:16049"/>
        <dbReference type="ChEBI" id="CHEBI:10329"/>
        <dbReference type="ChEBI" id="CHEBI:15378"/>
        <dbReference type="ChEBI" id="CHEBI:18408"/>
        <dbReference type="ChEBI" id="CHEBI:58115"/>
        <dbReference type="ChEBI" id="CHEBI:60487"/>
        <dbReference type="EC" id="2.7.8.26"/>
    </reaction>
</comment>
<comment type="catalytic activity">
    <reaction evidence="18 19">
        <text>alpha-ribazole 5'-phosphate + adenosylcob(III)inamide-GDP = adenosylcob(III)alamin 5'-phosphate + GMP + H(+)</text>
        <dbReference type="Rhea" id="RHEA:23560"/>
        <dbReference type="ChEBI" id="CHEBI:15378"/>
        <dbReference type="ChEBI" id="CHEBI:57918"/>
        <dbReference type="ChEBI" id="CHEBI:58115"/>
        <dbReference type="ChEBI" id="CHEBI:60487"/>
        <dbReference type="ChEBI" id="CHEBI:60493"/>
        <dbReference type="EC" id="2.7.8.26"/>
    </reaction>
</comment>
<keyword evidence="9 19" id="KW-0808">Transferase</keyword>
<evidence type="ECO:0000256" key="3">
    <source>
        <dbReference type="ARBA" id="ARBA00004663"/>
    </source>
</evidence>
<keyword evidence="21" id="KW-1185">Reference proteome</keyword>
<keyword evidence="8 19" id="KW-0169">Cobalamin biosynthesis</keyword>
<feature type="transmembrane region" description="Helical" evidence="19">
    <location>
        <begin position="180"/>
        <end position="207"/>
    </location>
</feature>
<dbReference type="EMBL" id="BAAARY010000016">
    <property type="protein sequence ID" value="GAA2529126.1"/>
    <property type="molecule type" value="Genomic_DNA"/>
</dbReference>
<evidence type="ECO:0000256" key="5">
    <source>
        <dbReference type="ARBA" id="ARBA00013200"/>
    </source>
</evidence>
<evidence type="ECO:0000313" key="21">
    <source>
        <dbReference type="Proteomes" id="UP001499978"/>
    </source>
</evidence>
<evidence type="ECO:0000256" key="18">
    <source>
        <dbReference type="ARBA" id="ARBA00049504"/>
    </source>
</evidence>
<feature type="transmembrane region" description="Helical" evidence="19">
    <location>
        <begin position="29"/>
        <end position="49"/>
    </location>
</feature>
<evidence type="ECO:0000256" key="19">
    <source>
        <dbReference type="HAMAP-Rule" id="MF_00719"/>
    </source>
</evidence>
<protein>
    <recommendedName>
        <fullName evidence="6 19">Adenosylcobinamide-GDP ribazoletransferase</fullName>
        <ecNumber evidence="5 19">2.7.8.26</ecNumber>
    </recommendedName>
    <alternativeName>
        <fullName evidence="16 19">Cobalamin synthase</fullName>
    </alternativeName>
    <alternativeName>
        <fullName evidence="15 19">Cobalamin-5'-phosphate synthase</fullName>
    </alternativeName>
</protein>
<evidence type="ECO:0000256" key="6">
    <source>
        <dbReference type="ARBA" id="ARBA00015850"/>
    </source>
</evidence>
<comment type="caution">
    <text evidence="20">The sequence shown here is derived from an EMBL/GenBank/DDBJ whole genome shotgun (WGS) entry which is preliminary data.</text>
</comment>
<accession>A0ABN3NP62</accession>
<evidence type="ECO:0000256" key="9">
    <source>
        <dbReference type="ARBA" id="ARBA00022679"/>
    </source>
</evidence>